<feature type="non-terminal residue" evidence="1">
    <location>
        <position position="1"/>
    </location>
</feature>
<sequence length="107" mass="12243">SSPPYKSNPIYRHGCHANMENESFYNRFKCEIIFPIRYFWNTIGTIKDLNAQRAIVGVDPLWNMIGRVSNLLILTNNFFGYEIPSADSPLHQEIGPILPDTFPSLTP</sequence>
<feature type="non-terminal residue" evidence="1">
    <location>
        <position position="107"/>
    </location>
</feature>
<proteinExistence type="predicted"/>
<protein>
    <submittedName>
        <fullName evidence="1">654_t:CDS:1</fullName>
    </submittedName>
</protein>
<organism evidence="1 2">
    <name type="scientific">Cetraspora pellucida</name>
    <dbReference type="NCBI Taxonomy" id="1433469"/>
    <lineage>
        <taxon>Eukaryota</taxon>
        <taxon>Fungi</taxon>
        <taxon>Fungi incertae sedis</taxon>
        <taxon>Mucoromycota</taxon>
        <taxon>Glomeromycotina</taxon>
        <taxon>Glomeromycetes</taxon>
        <taxon>Diversisporales</taxon>
        <taxon>Gigasporaceae</taxon>
        <taxon>Cetraspora</taxon>
    </lineage>
</organism>
<comment type="caution">
    <text evidence="1">The sequence shown here is derived from an EMBL/GenBank/DDBJ whole genome shotgun (WGS) entry which is preliminary data.</text>
</comment>
<dbReference type="EMBL" id="CAJVPW010065579">
    <property type="protein sequence ID" value="CAG8787227.1"/>
    <property type="molecule type" value="Genomic_DNA"/>
</dbReference>
<accession>A0ACA9RCD2</accession>
<reference evidence="1" key="1">
    <citation type="submission" date="2021-06" db="EMBL/GenBank/DDBJ databases">
        <authorList>
            <person name="Kallberg Y."/>
            <person name="Tangrot J."/>
            <person name="Rosling A."/>
        </authorList>
    </citation>
    <scope>NUCLEOTIDE SEQUENCE</scope>
    <source>
        <strain evidence="1">28 12/20/2015</strain>
    </source>
</reference>
<evidence type="ECO:0000313" key="1">
    <source>
        <dbReference type="EMBL" id="CAG8787227.1"/>
    </source>
</evidence>
<gene>
    <name evidence="1" type="ORF">SPELUC_LOCUS16902</name>
</gene>
<dbReference type="Proteomes" id="UP000789366">
    <property type="component" value="Unassembled WGS sequence"/>
</dbReference>
<keyword evidence="2" id="KW-1185">Reference proteome</keyword>
<name>A0ACA9RCD2_9GLOM</name>
<evidence type="ECO:0000313" key="2">
    <source>
        <dbReference type="Proteomes" id="UP000789366"/>
    </source>
</evidence>